<dbReference type="SMART" id="SM00382">
    <property type="entry name" value="AAA"/>
    <property type="match status" value="1"/>
</dbReference>
<organism evidence="6 7">
    <name type="scientific">Agrococcus jenensis</name>
    <dbReference type="NCBI Taxonomy" id="46353"/>
    <lineage>
        <taxon>Bacteria</taxon>
        <taxon>Bacillati</taxon>
        <taxon>Actinomycetota</taxon>
        <taxon>Actinomycetes</taxon>
        <taxon>Micrococcales</taxon>
        <taxon>Microbacteriaceae</taxon>
        <taxon>Agrococcus</taxon>
    </lineage>
</organism>
<dbReference type="GO" id="GO:0005524">
    <property type="term" value="F:ATP binding"/>
    <property type="evidence" value="ECO:0007669"/>
    <property type="project" value="UniProtKB-KW"/>
</dbReference>
<keyword evidence="7" id="KW-1185">Reference proteome</keyword>
<keyword evidence="1" id="KW-0813">Transport</keyword>
<dbReference type="RefSeq" id="WP_123696814.1">
    <property type="nucleotide sequence ID" value="NZ_RKHJ01000001.1"/>
</dbReference>
<dbReference type="Pfam" id="PF08402">
    <property type="entry name" value="TOBE_2"/>
    <property type="match status" value="1"/>
</dbReference>
<keyword evidence="3 6" id="KW-0067">ATP-binding</keyword>
<dbReference type="EC" id="7.6.2.9" evidence="4"/>
<sequence>MEIKVEALTLKYGDNVAVRDLDLDIGEGESVVLLGQSGCGKTSTMRCIAGLETPTTGRITVGDNVLFDASTGVNRPSHKRNIGMVFQSYAIWPHMTVFENVAFPLQMQRSSKADTRKRVLETLELVGLEEFADRGASMLSGGQMQRVALARSVVMQPSIMLLDEPLSNLDARLRHRLRGDLRELQQRLGLTSVYVTHDQEEALALADRIAMMQHGRIVQIGTPDEIYGRPRSASIADFLGVGNILDVEAVDSTHVRLAGADFTLRVPAYEKATQLRAAIRGEDVLTADDRPDGNIITGHVLTREFLGASAIYRVEIAPGVQIEVYGSKHRPLRGGEGQEVRLSIDVDAIQVLPLDVDDLPPADVPTTAHAEVAA</sequence>
<evidence type="ECO:0000313" key="6">
    <source>
        <dbReference type="EMBL" id="ROR65757.1"/>
    </source>
</evidence>
<dbReference type="InterPro" id="IPR003593">
    <property type="entry name" value="AAA+_ATPase"/>
</dbReference>
<dbReference type="EMBL" id="RKHJ01000001">
    <property type="protein sequence ID" value="ROR65757.1"/>
    <property type="molecule type" value="Genomic_DNA"/>
</dbReference>
<evidence type="ECO:0000259" key="5">
    <source>
        <dbReference type="PROSITE" id="PS50893"/>
    </source>
</evidence>
<evidence type="ECO:0000313" key="7">
    <source>
        <dbReference type="Proteomes" id="UP000275456"/>
    </source>
</evidence>
<name>A0A3N2ART1_9MICO</name>
<keyword evidence="2" id="KW-0547">Nucleotide-binding</keyword>
<accession>A0A3N2ART1</accession>
<evidence type="ECO:0000256" key="1">
    <source>
        <dbReference type="ARBA" id="ARBA00022448"/>
    </source>
</evidence>
<dbReference type="FunFam" id="3.40.50.300:FF:000425">
    <property type="entry name" value="Probable ABC transporter, ATP-binding subunit"/>
    <property type="match status" value="1"/>
</dbReference>
<dbReference type="SUPFAM" id="SSF50331">
    <property type="entry name" value="MOP-like"/>
    <property type="match status" value="1"/>
</dbReference>
<comment type="caution">
    <text evidence="6">The sequence shown here is derived from an EMBL/GenBank/DDBJ whole genome shotgun (WGS) entry which is preliminary data.</text>
</comment>
<feature type="domain" description="ABC transporter" evidence="5">
    <location>
        <begin position="3"/>
        <end position="239"/>
    </location>
</feature>
<dbReference type="InterPro" id="IPR008995">
    <property type="entry name" value="Mo/tungstate-bd_C_term_dom"/>
</dbReference>
<dbReference type="PROSITE" id="PS50893">
    <property type="entry name" value="ABC_TRANSPORTER_2"/>
    <property type="match status" value="1"/>
</dbReference>
<dbReference type="InterPro" id="IPR050093">
    <property type="entry name" value="ABC_SmlMolc_Importer"/>
</dbReference>
<dbReference type="PANTHER" id="PTHR42781">
    <property type="entry name" value="SPERMIDINE/PUTRESCINE IMPORT ATP-BINDING PROTEIN POTA"/>
    <property type="match status" value="1"/>
</dbReference>
<dbReference type="PROSITE" id="PS00211">
    <property type="entry name" value="ABC_TRANSPORTER_1"/>
    <property type="match status" value="1"/>
</dbReference>
<evidence type="ECO:0000256" key="4">
    <source>
        <dbReference type="ARBA" id="ARBA00066388"/>
    </source>
</evidence>
<dbReference type="Gene3D" id="3.40.50.300">
    <property type="entry name" value="P-loop containing nucleotide triphosphate hydrolases"/>
    <property type="match status" value="1"/>
</dbReference>
<dbReference type="InterPro" id="IPR027417">
    <property type="entry name" value="P-loop_NTPase"/>
</dbReference>
<reference evidence="6 7" key="1">
    <citation type="submission" date="2018-11" db="EMBL/GenBank/DDBJ databases">
        <title>Sequencing the genomes of 1000 actinobacteria strains.</title>
        <authorList>
            <person name="Klenk H.-P."/>
        </authorList>
    </citation>
    <scope>NUCLEOTIDE SEQUENCE [LARGE SCALE GENOMIC DNA]</scope>
    <source>
        <strain evidence="6 7">DSM 9580</strain>
    </source>
</reference>
<dbReference type="AlphaFoldDB" id="A0A3N2ART1"/>
<evidence type="ECO:0000256" key="3">
    <source>
        <dbReference type="ARBA" id="ARBA00022840"/>
    </source>
</evidence>
<gene>
    <name evidence="6" type="ORF">EDD26_1127</name>
</gene>
<dbReference type="OrthoDB" id="9802264at2"/>
<dbReference type="PANTHER" id="PTHR42781:SF4">
    <property type="entry name" value="SPERMIDINE_PUTRESCINE IMPORT ATP-BINDING PROTEIN POTA"/>
    <property type="match status" value="1"/>
</dbReference>
<dbReference type="Pfam" id="PF00005">
    <property type="entry name" value="ABC_tran"/>
    <property type="match status" value="1"/>
</dbReference>
<dbReference type="InterPro" id="IPR017871">
    <property type="entry name" value="ABC_transporter-like_CS"/>
</dbReference>
<protein>
    <recommendedName>
        <fullName evidence="4">ABC-type quaternary amine transporter</fullName>
        <ecNumber evidence="4">7.6.2.9</ecNumber>
    </recommendedName>
</protein>
<dbReference type="InterPro" id="IPR003439">
    <property type="entry name" value="ABC_transporter-like_ATP-bd"/>
</dbReference>
<dbReference type="GO" id="GO:0016887">
    <property type="term" value="F:ATP hydrolysis activity"/>
    <property type="evidence" value="ECO:0007669"/>
    <property type="project" value="InterPro"/>
</dbReference>
<dbReference type="InterPro" id="IPR013611">
    <property type="entry name" value="Transp-assoc_OB_typ2"/>
</dbReference>
<dbReference type="SUPFAM" id="SSF52540">
    <property type="entry name" value="P-loop containing nucleoside triphosphate hydrolases"/>
    <property type="match status" value="1"/>
</dbReference>
<dbReference type="GO" id="GO:0015418">
    <property type="term" value="F:ABC-type quaternary ammonium compound transporting activity"/>
    <property type="evidence" value="ECO:0007669"/>
    <property type="project" value="UniProtKB-EC"/>
</dbReference>
<evidence type="ECO:0000256" key="2">
    <source>
        <dbReference type="ARBA" id="ARBA00022741"/>
    </source>
</evidence>
<proteinExistence type="predicted"/>
<dbReference type="Proteomes" id="UP000275456">
    <property type="component" value="Unassembled WGS sequence"/>
</dbReference>
<dbReference type="GO" id="GO:0043190">
    <property type="term" value="C:ATP-binding cassette (ABC) transporter complex"/>
    <property type="evidence" value="ECO:0007669"/>
    <property type="project" value="InterPro"/>
</dbReference>